<evidence type="ECO:0000313" key="1">
    <source>
        <dbReference type="Proteomes" id="UP000887564"/>
    </source>
</evidence>
<sequence>MINRSIGILRINGQSERPQEGMDMDDGRQRALAFNLSFILLTRMRFIYNDLRPSELVNGSGRGMDNTQSCFFKFASLYGWTAADSTAPPNPIGDEQKALFMERVNLLKHAQPFWDPRTKAAIG</sequence>
<proteinExistence type="predicted"/>
<dbReference type="Proteomes" id="UP000887564">
    <property type="component" value="Unplaced"/>
</dbReference>
<reference evidence="2" key="1">
    <citation type="submission" date="2022-11" db="UniProtKB">
        <authorList>
            <consortium name="WormBaseParasite"/>
        </authorList>
    </citation>
    <scope>IDENTIFICATION</scope>
</reference>
<keyword evidence="1" id="KW-1185">Reference proteome</keyword>
<protein>
    <submittedName>
        <fullName evidence="2">Uncharacterized protein</fullName>
    </submittedName>
</protein>
<name>A0A914RLG4_PAREQ</name>
<organism evidence="1 2">
    <name type="scientific">Parascaris equorum</name>
    <name type="common">Equine roundworm</name>
    <dbReference type="NCBI Taxonomy" id="6256"/>
    <lineage>
        <taxon>Eukaryota</taxon>
        <taxon>Metazoa</taxon>
        <taxon>Ecdysozoa</taxon>
        <taxon>Nematoda</taxon>
        <taxon>Chromadorea</taxon>
        <taxon>Rhabditida</taxon>
        <taxon>Spirurina</taxon>
        <taxon>Ascaridomorpha</taxon>
        <taxon>Ascaridoidea</taxon>
        <taxon>Ascarididae</taxon>
        <taxon>Parascaris</taxon>
    </lineage>
</organism>
<evidence type="ECO:0000313" key="2">
    <source>
        <dbReference type="WBParaSite" id="PEQ_0000269201-mRNA-1"/>
    </source>
</evidence>
<dbReference type="WBParaSite" id="PEQ_0000269201-mRNA-1">
    <property type="protein sequence ID" value="PEQ_0000269201-mRNA-1"/>
    <property type="gene ID" value="PEQ_0000269201"/>
</dbReference>
<accession>A0A914RLG4</accession>
<dbReference type="AlphaFoldDB" id="A0A914RLG4"/>